<evidence type="ECO:0000256" key="3">
    <source>
        <dbReference type="ARBA" id="ARBA00023163"/>
    </source>
</evidence>
<dbReference type="InterPro" id="IPR029016">
    <property type="entry name" value="GAF-like_dom_sf"/>
</dbReference>
<evidence type="ECO:0000256" key="1">
    <source>
        <dbReference type="ARBA" id="ARBA00023015"/>
    </source>
</evidence>
<keyword evidence="2" id="KW-0238">DNA-binding</keyword>
<comment type="caution">
    <text evidence="5">The sequence shown here is derived from an EMBL/GenBank/DDBJ whole genome shotgun (WGS) entry which is preliminary data.</text>
</comment>
<dbReference type="Proteomes" id="UP001597114">
    <property type="component" value="Unassembled WGS sequence"/>
</dbReference>
<keyword evidence="3" id="KW-0804">Transcription</keyword>
<dbReference type="RefSeq" id="WP_344727779.1">
    <property type="nucleotide sequence ID" value="NZ_BAAAUS010000046.1"/>
</dbReference>
<keyword evidence="1" id="KW-0805">Transcription regulation</keyword>
<dbReference type="PRINTS" id="PR00038">
    <property type="entry name" value="HTHLUXR"/>
</dbReference>
<dbReference type="InterPro" id="IPR016032">
    <property type="entry name" value="Sig_transdc_resp-reg_C-effctor"/>
</dbReference>
<dbReference type="EMBL" id="JBHUCO010000058">
    <property type="protein sequence ID" value="MFD1523177.1"/>
    <property type="molecule type" value="Genomic_DNA"/>
</dbReference>
<feature type="domain" description="HTH luxR-type" evidence="4">
    <location>
        <begin position="202"/>
        <end position="267"/>
    </location>
</feature>
<dbReference type="InterPro" id="IPR000792">
    <property type="entry name" value="Tscrpt_reg_LuxR_C"/>
</dbReference>
<evidence type="ECO:0000313" key="5">
    <source>
        <dbReference type="EMBL" id="MFD1523177.1"/>
    </source>
</evidence>
<dbReference type="PROSITE" id="PS50043">
    <property type="entry name" value="HTH_LUXR_2"/>
    <property type="match status" value="1"/>
</dbReference>
<sequence>MDNGFAAQQLIAELLPERLERLRKVTGVPVVLGGATRHGADGVQLVLDRLMGTFGDSLRGLVVKPGKGLGGCVLRRRAPLRVNDYATTMAITHEYDQVVQAERLTSVFAVPVLLRGEVRSVLYGAVRESRPIDDRTVRSAVVVADQLQRDVENRLRRNPGETAQRARGALAELAAVIRDTSDPELRARLVRIHRDFSGRSTRIGAKPILAPREIDVLRLAEVGASNLEIAARLGLSLETVKAYLRSAMRKLAVHNRTAAAHQARLNGIL</sequence>
<protein>
    <submittedName>
        <fullName evidence="5">LuxR C-terminal-related transcriptional regulator</fullName>
    </submittedName>
</protein>
<accession>A0ABW4F6Y5</accession>
<dbReference type="Gene3D" id="1.10.10.10">
    <property type="entry name" value="Winged helix-like DNA-binding domain superfamily/Winged helix DNA-binding domain"/>
    <property type="match status" value="1"/>
</dbReference>
<dbReference type="PANTHER" id="PTHR44688">
    <property type="entry name" value="DNA-BINDING TRANSCRIPTIONAL ACTIVATOR DEVR_DOSR"/>
    <property type="match status" value="1"/>
</dbReference>
<dbReference type="SUPFAM" id="SSF55781">
    <property type="entry name" value="GAF domain-like"/>
    <property type="match status" value="1"/>
</dbReference>
<evidence type="ECO:0000259" key="4">
    <source>
        <dbReference type="PROSITE" id="PS50043"/>
    </source>
</evidence>
<dbReference type="Pfam" id="PF00196">
    <property type="entry name" value="GerE"/>
    <property type="match status" value="1"/>
</dbReference>
<gene>
    <name evidence="5" type="ORF">ACFSJD_37225</name>
</gene>
<dbReference type="InterPro" id="IPR036388">
    <property type="entry name" value="WH-like_DNA-bd_sf"/>
</dbReference>
<dbReference type="SMART" id="SM00421">
    <property type="entry name" value="HTH_LUXR"/>
    <property type="match status" value="1"/>
</dbReference>
<dbReference type="SUPFAM" id="SSF46894">
    <property type="entry name" value="C-terminal effector domain of the bipartite response regulators"/>
    <property type="match status" value="1"/>
</dbReference>
<keyword evidence="6" id="KW-1185">Reference proteome</keyword>
<dbReference type="CDD" id="cd06170">
    <property type="entry name" value="LuxR_C_like"/>
    <property type="match status" value="1"/>
</dbReference>
<organism evidence="5 6">
    <name type="scientific">Pseudonocardia yunnanensis</name>
    <dbReference type="NCBI Taxonomy" id="58107"/>
    <lineage>
        <taxon>Bacteria</taxon>
        <taxon>Bacillati</taxon>
        <taxon>Actinomycetota</taxon>
        <taxon>Actinomycetes</taxon>
        <taxon>Pseudonocardiales</taxon>
        <taxon>Pseudonocardiaceae</taxon>
        <taxon>Pseudonocardia</taxon>
    </lineage>
</organism>
<dbReference type="PANTHER" id="PTHR44688:SF16">
    <property type="entry name" value="DNA-BINDING TRANSCRIPTIONAL ACTIVATOR DEVR_DOSR"/>
    <property type="match status" value="1"/>
</dbReference>
<evidence type="ECO:0000313" key="6">
    <source>
        <dbReference type="Proteomes" id="UP001597114"/>
    </source>
</evidence>
<evidence type="ECO:0000256" key="2">
    <source>
        <dbReference type="ARBA" id="ARBA00023125"/>
    </source>
</evidence>
<proteinExistence type="predicted"/>
<name>A0ABW4F6Y5_9PSEU</name>
<reference evidence="6" key="1">
    <citation type="journal article" date="2019" name="Int. J. Syst. Evol. Microbiol.">
        <title>The Global Catalogue of Microorganisms (GCM) 10K type strain sequencing project: providing services to taxonomists for standard genome sequencing and annotation.</title>
        <authorList>
            <consortium name="The Broad Institute Genomics Platform"/>
            <consortium name="The Broad Institute Genome Sequencing Center for Infectious Disease"/>
            <person name="Wu L."/>
            <person name="Ma J."/>
        </authorList>
    </citation>
    <scope>NUCLEOTIDE SEQUENCE [LARGE SCALE GENOMIC DNA]</scope>
    <source>
        <strain evidence="6">CCM 7043</strain>
    </source>
</reference>
<dbReference type="Gene3D" id="3.30.450.40">
    <property type="match status" value="1"/>
</dbReference>
<dbReference type="PROSITE" id="PS00622">
    <property type="entry name" value="HTH_LUXR_1"/>
    <property type="match status" value="1"/>
</dbReference>